<protein>
    <recommendedName>
        <fullName evidence="4">Glycosyltransferase RgtA/B/C/D-like domain-containing protein</fullName>
    </recommendedName>
</protein>
<name>A0A7X2TDC2_9CLOT</name>
<feature type="transmembrane region" description="Helical" evidence="1">
    <location>
        <begin position="427"/>
        <end position="446"/>
    </location>
</feature>
<keyword evidence="1" id="KW-0812">Transmembrane</keyword>
<gene>
    <name evidence="2" type="ORF">FYJ39_09455</name>
</gene>
<feature type="transmembrane region" description="Helical" evidence="1">
    <location>
        <begin position="147"/>
        <end position="165"/>
    </location>
</feature>
<sequence>MVRSMILIAKGRRQINIRSLYPCCAVFIMLSTVLLVRILYYSIMPSIIWAPDSYGYVNFSFRDLLSLNFTSERTPVYPAIIRSCWYVMKKQEGYLKAVVLFQMAASFIAVVYLYKSLRLIEIRKRLAILLTFLYGCNPQIFSWDKVILTESLAISGTVIFIYNIIKYLKDPLAKTGCFLAVFSLILVFHRPTFLLLLFCYFLFLVVYRFYLKRNKDIVNIPLLVSGACILVVMVYSSFYYKAYGLFSITSVMPRQLLYVCAEQGFYQSGSNESLINDISCLLSGDEKPYPSLTEIEELVKKYGLKESQEFAIKCFLKEPVSYLNYLIKTLLNEGMQVFTNGRGEYLDTWERRGYGQVAMFLGSLFSFVTLGHIYIITMINLGGFLIGWFKYKKILWVYLGIGVLLTGIIVTTFTGTNASFARTMVHVLPFFYLSLSLLIDGIPDIWRGISRLG</sequence>
<dbReference type="EMBL" id="VUMD01000007">
    <property type="protein sequence ID" value="MSS36791.1"/>
    <property type="molecule type" value="Genomic_DNA"/>
</dbReference>
<keyword evidence="3" id="KW-1185">Reference proteome</keyword>
<evidence type="ECO:0008006" key="4">
    <source>
        <dbReference type="Google" id="ProtNLM"/>
    </source>
</evidence>
<feature type="transmembrane region" description="Helical" evidence="1">
    <location>
        <begin position="172"/>
        <end position="188"/>
    </location>
</feature>
<accession>A0A7X2TDC2</accession>
<evidence type="ECO:0000313" key="3">
    <source>
        <dbReference type="Proteomes" id="UP000429958"/>
    </source>
</evidence>
<reference evidence="2 3" key="1">
    <citation type="submission" date="2019-08" db="EMBL/GenBank/DDBJ databases">
        <title>In-depth cultivation of the pig gut microbiome towards novel bacterial diversity and tailored functional studies.</title>
        <authorList>
            <person name="Wylensek D."/>
            <person name="Hitch T.C.A."/>
            <person name="Clavel T."/>
        </authorList>
    </citation>
    <scope>NUCLEOTIDE SEQUENCE [LARGE SCALE GENOMIC DNA]</scope>
    <source>
        <strain evidence="2 3">WCA-389-WT-23D1</strain>
    </source>
</reference>
<feature type="transmembrane region" description="Helical" evidence="1">
    <location>
        <begin position="364"/>
        <end position="388"/>
    </location>
</feature>
<evidence type="ECO:0000313" key="2">
    <source>
        <dbReference type="EMBL" id="MSS36791.1"/>
    </source>
</evidence>
<dbReference type="Proteomes" id="UP000429958">
    <property type="component" value="Unassembled WGS sequence"/>
</dbReference>
<organism evidence="2 3">
    <name type="scientific">Clostridium porci</name>
    <dbReference type="NCBI Taxonomy" id="2605778"/>
    <lineage>
        <taxon>Bacteria</taxon>
        <taxon>Bacillati</taxon>
        <taxon>Bacillota</taxon>
        <taxon>Clostridia</taxon>
        <taxon>Eubacteriales</taxon>
        <taxon>Clostridiaceae</taxon>
        <taxon>Clostridium</taxon>
    </lineage>
</organism>
<comment type="caution">
    <text evidence="2">The sequence shown here is derived from an EMBL/GenBank/DDBJ whole genome shotgun (WGS) entry which is preliminary data.</text>
</comment>
<keyword evidence="1" id="KW-0472">Membrane</keyword>
<keyword evidence="1" id="KW-1133">Transmembrane helix</keyword>
<feature type="transmembrane region" description="Helical" evidence="1">
    <location>
        <begin position="126"/>
        <end position="141"/>
    </location>
</feature>
<feature type="transmembrane region" description="Helical" evidence="1">
    <location>
        <begin position="94"/>
        <end position="114"/>
    </location>
</feature>
<dbReference type="AlphaFoldDB" id="A0A7X2TDC2"/>
<evidence type="ECO:0000256" key="1">
    <source>
        <dbReference type="SAM" id="Phobius"/>
    </source>
</evidence>
<feature type="transmembrane region" description="Helical" evidence="1">
    <location>
        <begin position="194"/>
        <end position="211"/>
    </location>
</feature>
<proteinExistence type="predicted"/>
<feature type="transmembrane region" description="Helical" evidence="1">
    <location>
        <begin position="218"/>
        <end position="240"/>
    </location>
</feature>
<feature type="transmembrane region" description="Helical" evidence="1">
    <location>
        <begin position="20"/>
        <end position="43"/>
    </location>
</feature>
<feature type="transmembrane region" description="Helical" evidence="1">
    <location>
        <begin position="395"/>
        <end position="415"/>
    </location>
</feature>